<reference evidence="6" key="2">
    <citation type="submission" date="2025-08" db="UniProtKB">
        <authorList>
            <consortium name="Ensembl"/>
        </authorList>
    </citation>
    <scope>IDENTIFICATION</scope>
</reference>
<keyword evidence="2" id="KW-0863">Zinc-finger</keyword>
<dbReference type="Gene3D" id="3.30.40.10">
    <property type="entry name" value="Zinc/RING finger domain, C3HC4 (zinc finger)"/>
    <property type="match status" value="1"/>
</dbReference>
<evidence type="ECO:0000256" key="2">
    <source>
        <dbReference type="ARBA" id="ARBA00022771"/>
    </source>
</evidence>
<dbReference type="Pfam" id="PF13923">
    <property type="entry name" value="zf-C3HC4_2"/>
    <property type="match status" value="1"/>
</dbReference>
<evidence type="ECO:0000259" key="5">
    <source>
        <dbReference type="Pfam" id="PF13923"/>
    </source>
</evidence>
<evidence type="ECO:0000256" key="4">
    <source>
        <dbReference type="SAM" id="MobiDB-lite"/>
    </source>
</evidence>
<reference evidence="7" key="1">
    <citation type="submission" date="2016-06" db="EMBL/GenBank/DDBJ databases">
        <title>De novo assembly and RNA-Seq shows season-dependent expression and editing in black bear kidneys.</title>
        <authorList>
            <person name="Korstanje R."/>
            <person name="Srivastava A."/>
            <person name="Sarsani V.K."/>
            <person name="Sheehan S.M."/>
            <person name="Seger R.L."/>
            <person name="Barter M.E."/>
            <person name="Lindqvist C."/>
            <person name="Brody L.C."/>
            <person name="Mullikin J.C."/>
        </authorList>
    </citation>
    <scope>NUCLEOTIDE SEQUENCE [LARGE SCALE GENOMIC DNA]</scope>
</reference>
<feature type="region of interest" description="Disordered" evidence="4">
    <location>
        <begin position="1"/>
        <end position="23"/>
    </location>
</feature>
<dbReference type="InterPro" id="IPR013083">
    <property type="entry name" value="Znf_RING/FYVE/PHD"/>
</dbReference>
<evidence type="ECO:0000256" key="3">
    <source>
        <dbReference type="ARBA" id="ARBA00022833"/>
    </source>
</evidence>
<organism evidence="6 7">
    <name type="scientific">Ursus americanus</name>
    <name type="common">American black bear</name>
    <name type="synonym">Euarctos americanus</name>
    <dbReference type="NCBI Taxonomy" id="9643"/>
    <lineage>
        <taxon>Eukaryota</taxon>
        <taxon>Metazoa</taxon>
        <taxon>Chordata</taxon>
        <taxon>Craniata</taxon>
        <taxon>Vertebrata</taxon>
        <taxon>Euteleostomi</taxon>
        <taxon>Mammalia</taxon>
        <taxon>Eutheria</taxon>
        <taxon>Laurasiatheria</taxon>
        <taxon>Carnivora</taxon>
        <taxon>Caniformia</taxon>
        <taxon>Ursidae</taxon>
        <taxon>Ursus</taxon>
    </lineage>
</organism>
<evidence type="ECO:0000256" key="1">
    <source>
        <dbReference type="ARBA" id="ARBA00022723"/>
    </source>
</evidence>
<dbReference type="STRING" id="9643.ENSUAMP00000028080"/>
<proteinExistence type="predicted"/>
<feature type="domain" description="RING-type" evidence="5">
    <location>
        <begin position="243"/>
        <end position="262"/>
    </location>
</feature>
<dbReference type="Ensembl" id="ENSUAMT00000031365.1">
    <property type="protein sequence ID" value="ENSUAMP00000028080.1"/>
    <property type="gene ID" value="ENSUAMG00000021700.1"/>
</dbReference>
<dbReference type="AlphaFoldDB" id="A0A452S7D0"/>
<sequence length="291" mass="30179">MLLPLGHTTCLSGDSDSDSDRSLSTFRNAARPHAGVVQRLRARAALSVERRPGATSRVGAQSACAVPSRALGSSPKLPNHCATLSFIPLLGALSPFRTACPTPSAPYATSGESCGRARPVLLGHHRGRAARVRAAREVVSAAAPAPSAARVRARPALGAPRLAAAGPAAVAASAAVVVSPQLSYGGGAVSAGLSRLSCAARPSAGVGGSGSSLGSGSRKRPLLAPLCNGLINSYEDKSNDFVCPICFDMIEEAYMTKCGHSFWNHMQPNYRSLWNSSRLQEEIKESYDSMS</sequence>
<name>A0A452S7D0_URSAM</name>
<evidence type="ECO:0000313" key="6">
    <source>
        <dbReference type="Ensembl" id="ENSUAMP00000028080.1"/>
    </source>
</evidence>
<keyword evidence="3" id="KW-0862">Zinc</keyword>
<dbReference type="Proteomes" id="UP000291022">
    <property type="component" value="Unassembled WGS sequence"/>
</dbReference>
<protein>
    <recommendedName>
        <fullName evidence="5">RING-type domain-containing protein</fullName>
    </recommendedName>
</protein>
<keyword evidence="7" id="KW-1185">Reference proteome</keyword>
<dbReference type="SUPFAM" id="SSF57850">
    <property type="entry name" value="RING/U-box"/>
    <property type="match status" value="1"/>
</dbReference>
<evidence type="ECO:0000313" key="7">
    <source>
        <dbReference type="Proteomes" id="UP000291022"/>
    </source>
</evidence>
<accession>A0A452S7D0</accession>
<reference evidence="6" key="3">
    <citation type="submission" date="2025-09" db="UniProtKB">
        <authorList>
            <consortium name="Ensembl"/>
        </authorList>
    </citation>
    <scope>IDENTIFICATION</scope>
</reference>
<keyword evidence="1" id="KW-0479">Metal-binding</keyword>
<dbReference type="GeneTree" id="ENSGT00920000149161"/>
<dbReference type="InterPro" id="IPR001841">
    <property type="entry name" value="Znf_RING"/>
</dbReference>